<feature type="region of interest" description="Disordered" evidence="1">
    <location>
        <begin position="44"/>
        <end position="89"/>
    </location>
</feature>
<evidence type="ECO:0000256" key="1">
    <source>
        <dbReference type="SAM" id="MobiDB-lite"/>
    </source>
</evidence>
<name>A0A0N1ICK6_PAPMA</name>
<feature type="region of interest" description="Disordered" evidence="1">
    <location>
        <begin position="121"/>
        <end position="146"/>
    </location>
</feature>
<evidence type="ECO:0000313" key="3">
    <source>
        <dbReference type="Proteomes" id="UP000053240"/>
    </source>
</evidence>
<feature type="compositionally biased region" description="Acidic residues" evidence="1">
    <location>
        <begin position="135"/>
        <end position="146"/>
    </location>
</feature>
<sequence>MWKLLKAGVRPRVWPSGSCGCRSPGATRPWCWRGGSCASLEAIGGEGMRSRSRSPPSRFWRKRSLTPEEGAAGARSTAPGKRGRGRPITTGEYAGLARAKAELNAQRELELQAEAELAAQVAERSRGFLSPSNENEVDESLNETVS</sequence>
<evidence type="ECO:0000313" key="2">
    <source>
        <dbReference type="EMBL" id="KPJ19878.1"/>
    </source>
</evidence>
<reference evidence="2 3" key="1">
    <citation type="journal article" date="2015" name="Nat. Commun.">
        <title>Outbred genome sequencing and CRISPR/Cas9 gene editing in butterflies.</title>
        <authorList>
            <person name="Li X."/>
            <person name="Fan D."/>
            <person name="Zhang W."/>
            <person name="Liu G."/>
            <person name="Zhang L."/>
            <person name="Zhao L."/>
            <person name="Fang X."/>
            <person name="Chen L."/>
            <person name="Dong Y."/>
            <person name="Chen Y."/>
            <person name="Ding Y."/>
            <person name="Zhao R."/>
            <person name="Feng M."/>
            <person name="Zhu Y."/>
            <person name="Feng Y."/>
            <person name="Jiang X."/>
            <person name="Zhu D."/>
            <person name="Xiang H."/>
            <person name="Feng X."/>
            <person name="Li S."/>
            <person name="Wang J."/>
            <person name="Zhang G."/>
            <person name="Kronforst M.R."/>
            <person name="Wang W."/>
        </authorList>
    </citation>
    <scope>NUCLEOTIDE SEQUENCE [LARGE SCALE GENOMIC DNA]</scope>
    <source>
        <strain evidence="2">Ya'a_city_454_Pm</strain>
        <tissue evidence="2">Whole body</tissue>
    </source>
</reference>
<keyword evidence="3" id="KW-1185">Reference proteome</keyword>
<dbReference type="Proteomes" id="UP000053240">
    <property type="component" value="Unassembled WGS sequence"/>
</dbReference>
<dbReference type="EMBL" id="KQ459805">
    <property type="protein sequence ID" value="KPJ19878.1"/>
    <property type="molecule type" value="Genomic_DNA"/>
</dbReference>
<proteinExistence type="predicted"/>
<dbReference type="AlphaFoldDB" id="A0A0N1ICK6"/>
<dbReference type="InParanoid" id="A0A0N1ICK6"/>
<accession>A0A0N1ICK6</accession>
<protein>
    <submittedName>
        <fullName evidence="2">Uncharacterized protein</fullName>
    </submittedName>
</protein>
<gene>
    <name evidence="2" type="ORF">RR48_02306</name>
</gene>
<organism evidence="2 3">
    <name type="scientific">Papilio machaon</name>
    <name type="common">Old World swallowtail butterfly</name>
    <dbReference type="NCBI Taxonomy" id="76193"/>
    <lineage>
        <taxon>Eukaryota</taxon>
        <taxon>Metazoa</taxon>
        <taxon>Ecdysozoa</taxon>
        <taxon>Arthropoda</taxon>
        <taxon>Hexapoda</taxon>
        <taxon>Insecta</taxon>
        <taxon>Pterygota</taxon>
        <taxon>Neoptera</taxon>
        <taxon>Endopterygota</taxon>
        <taxon>Lepidoptera</taxon>
        <taxon>Glossata</taxon>
        <taxon>Ditrysia</taxon>
        <taxon>Papilionoidea</taxon>
        <taxon>Papilionidae</taxon>
        <taxon>Papilioninae</taxon>
        <taxon>Papilio</taxon>
    </lineage>
</organism>